<dbReference type="Gene3D" id="3.80.30.20">
    <property type="entry name" value="tm_1862 like domain"/>
    <property type="match status" value="1"/>
</dbReference>
<dbReference type="InterPro" id="IPR006158">
    <property type="entry name" value="Cobalamin-bd"/>
</dbReference>
<evidence type="ECO:0000256" key="2">
    <source>
        <dbReference type="ARBA" id="ARBA00022603"/>
    </source>
</evidence>
<evidence type="ECO:0000313" key="10">
    <source>
        <dbReference type="EMBL" id="QDV05660.1"/>
    </source>
</evidence>
<feature type="domain" description="Radical SAM core" evidence="9">
    <location>
        <begin position="211"/>
        <end position="443"/>
    </location>
</feature>
<dbReference type="PROSITE" id="PS51918">
    <property type="entry name" value="RADICAL_SAM"/>
    <property type="match status" value="1"/>
</dbReference>
<sequence length="544" mass="61583">MIQRKKRIVLFMPHRADPDEGVRVAADLLPLELLQIAAWPVEEGYEVVIIDAMVHDDYMKRIMEACDGALLYASSCILGFQVAHGARVAKAVRQKFPDLPIIWGGWFPSVAPELYFQEGIADAVGLGQGELTFRDVVHAIDAGEDLEKVPGLVIEKEGKILYTEHRPVVGFDKFPDAPWHLIDFEQYVERQQNAGPWKMRHKYPDPWDMPAGTPVRGFSYFSSFGCPEPCTFCCSPMVTGRRWKAIGGKDLAERLLELHDRFNFNVMRFQDANFGVAEKRSNEFTDTLIEAGSPFWWSGCYEIETIARYKKESLDKLQQSKCHMVSLGAEAGSEEQQAVIKKNIDTDHFETSLKAMYDRGITTGCSWIIGYPGETEESMFATIKRAAEMKLKFPRAASDVFPFRPIPGTEDFDKAVRLGYQAPRTLEEWGGCLEYREEFDDIQIPEDVLRTWKRYGVASTFYDGLAMEGAEWFRAVLKKVSAWRLKSGRYGFPIEHKAFHAYVKLTKQTRADKLGKAAHEVMHPGIDQTAGVTTSAPVYSRPSA</sequence>
<dbReference type="InterPro" id="IPR023404">
    <property type="entry name" value="rSAM_horseshoe"/>
</dbReference>
<dbReference type="InterPro" id="IPR006638">
    <property type="entry name" value="Elp3/MiaA/NifB-like_rSAM"/>
</dbReference>
<evidence type="ECO:0000256" key="3">
    <source>
        <dbReference type="ARBA" id="ARBA00022679"/>
    </source>
</evidence>
<feature type="domain" description="B12-binding" evidence="8">
    <location>
        <begin position="16"/>
        <end position="147"/>
    </location>
</feature>
<dbReference type="InterPro" id="IPR058240">
    <property type="entry name" value="rSAM_sf"/>
</dbReference>
<organism evidence="10 11">
    <name type="scientific">Saltatorellus ferox</name>
    <dbReference type="NCBI Taxonomy" id="2528018"/>
    <lineage>
        <taxon>Bacteria</taxon>
        <taxon>Pseudomonadati</taxon>
        <taxon>Planctomycetota</taxon>
        <taxon>Planctomycetia</taxon>
        <taxon>Planctomycetia incertae sedis</taxon>
        <taxon>Saltatorellus</taxon>
    </lineage>
</organism>
<evidence type="ECO:0000259" key="9">
    <source>
        <dbReference type="PROSITE" id="PS51918"/>
    </source>
</evidence>
<dbReference type="RefSeq" id="WP_419191003.1">
    <property type="nucleotide sequence ID" value="NZ_CP036434.1"/>
</dbReference>
<name>A0A518ENK4_9BACT</name>
<dbReference type="PROSITE" id="PS51332">
    <property type="entry name" value="B12_BINDING"/>
    <property type="match status" value="1"/>
</dbReference>
<keyword evidence="5" id="KW-0479">Metal-binding</keyword>
<evidence type="ECO:0000256" key="5">
    <source>
        <dbReference type="ARBA" id="ARBA00022723"/>
    </source>
</evidence>
<dbReference type="InterPro" id="IPR036724">
    <property type="entry name" value="Cobalamin-bd_sf"/>
</dbReference>
<evidence type="ECO:0000256" key="4">
    <source>
        <dbReference type="ARBA" id="ARBA00022691"/>
    </source>
</evidence>
<accession>A0A518ENK4</accession>
<dbReference type="GO" id="GO:0051539">
    <property type="term" value="F:4 iron, 4 sulfur cluster binding"/>
    <property type="evidence" value="ECO:0007669"/>
    <property type="project" value="UniProtKB-KW"/>
</dbReference>
<dbReference type="EMBL" id="CP036434">
    <property type="protein sequence ID" value="QDV05660.1"/>
    <property type="molecule type" value="Genomic_DNA"/>
</dbReference>
<dbReference type="AlphaFoldDB" id="A0A518ENK4"/>
<dbReference type="InterPro" id="IPR034466">
    <property type="entry name" value="Methyltransferase_Class_B"/>
</dbReference>
<dbReference type="SMART" id="SM00729">
    <property type="entry name" value="Elp3"/>
    <property type="match status" value="1"/>
</dbReference>
<keyword evidence="2" id="KW-0489">Methyltransferase</keyword>
<dbReference type="Gene3D" id="3.40.50.280">
    <property type="entry name" value="Cobalamin-binding domain"/>
    <property type="match status" value="1"/>
</dbReference>
<evidence type="ECO:0000256" key="6">
    <source>
        <dbReference type="ARBA" id="ARBA00023004"/>
    </source>
</evidence>
<dbReference type="PANTHER" id="PTHR43409:SF7">
    <property type="entry name" value="BLL1977 PROTEIN"/>
    <property type="match status" value="1"/>
</dbReference>
<keyword evidence="4" id="KW-0949">S-adenosyl-L-methionine</keyword>
<reference evidence="10 11" key="1">
    <citation type="submission" date="2019-02" db="EMBL/GenBank/DDBJ databases">
        <title>Deep-cultivation of Planctomycetes and their phenomic and genomic characterization uncovers novel biology.</title>
        <authorList>
            <person name="Wiegand S."/>
            <person name="Jogler M."/>
            <person name="Boedeker C."/>
            <person name="Pinto D."/>
            <person name="Vollmers J."/>
            <person name="Rivas-Marin E."/>
            <person name="Kohn T."/>
            <person name="Peeters S.H."/>
            <person name="Heuer A."/>
            <person name="Rast P."/>
            <person name="Oberbeckmann S."/>
            <person name="Bunk B."/>
            <person name="Jeske O."/>
            <person name="Meyerdierks A."/>
            <person name="Storesund J.E."/>
            <person name="Kallscheuer N."/>
            <person name="Luecker S."/>
            <person name="Lage O.M."/>
            <person name="Pohl T."/>
            <person name="Merkel B.J."/>
            <person name="Hornburger P."/>
            <person name="Mueller R.-W."/>
            <person name="Bruemmer F."/>
            <person name="Labrenz M."/>
            <person name="Spormann A.M."/>
            <person name="Op den Camp H."/>
            <person name="Overmann J."/>
            <person name="Amann R."/>
            <person name="Jetten M.S.M."/>
            <person name="Mascher T."/>
            <person name="Medema M.H."/>
            <person name="Devos D.P."/>
            <person name="Kaster A.-K."/>
            <person name="Ovreas L."/>
            <person name="Rohde M."/>
            <person name="Galperin M.Y."/>
            <person name="Jogler C."/>
        </authorList>
    </citation>
    <scope>NUCLEOTIDE SEQUENCE [LARGE SCALE GENOMIC DNA]</scope>
    <source>
        <strain evidence="10 11">Poly30</strain>
    </source>
</reference>
<dbReference type="GO" id="GO:0003824">
    <property type="term" value="F:catalytic activity"/>
    <property type="evidence" value="ECO:0007669"/>
    <property type="project" value="InterPro"/>
</dbReference>
<dbReference type="PANTHER" id="PTHR43409">
    <property type="entry name" value="ANAEROBIC MAGNESIUM-PROTOPORPHYRIN IX MONOMETHYL ESTER CYCLASE-RELATED"/>
    <property type="match status" value="1"/>
</dbReference>
<dbReference type="SUPFAM" id="SSF102114">
    <property type="entry name" value="Radical SAM enzymes"/>
    <property type="match status" value="1"/>
</dbReference>
<dbReference type="SFLD" id="SFLDG01082">
    <property type="entry name" value="B12-binding_domain_containing"/>
    <property type="match status" value="1"/>
</dbReference>
<evidence type="ECO:0000256" key="7">
    <source>
        <dbReference type="ARBA" id="ARBA00023014"/>
    </source>
</evidence>
<dbReference type="GO" id="GO:0046872">
    <property type="term" value="F:metal ion binding"/>
    <property type="evidence" value="ECO:0007669"/>
    <property type="project" value="UniProtKB-KW"/>
</dbReference>
<evidence type="ECO:0000256" key="1">
    <source>
        <dbReference type="ARBA" id="ARBA00001966"/>
    </source>
</evidence>
<comment type="cofactor">
    <cofactor evidence="1">
        <name>[4Fe-4S] cluster</name>
        <dbReference type="ChEBI" id="CHEBI:49883"/>
    </cofactor>
</comment>
<dbReference type="SUPFAM" id="SSF52242">
    <property type="entry name" value="Cobalamin (vitamin B12)-binding domain"/>
    <property type="match status" value="1"/>
</dbReference>
<proteinExistence type="predicted"/>
<keyword evidence="3" id="KW-0808">Transferase</keyword>
<evidence type="ECO:0000259" key="8">
    <source>
        <dbReference type="PROSITE" id="PS51332"/>
    </source>
</evidence>
<keyword evidence="11" id="KW-1185">Reference proteome</keyword>
<dbReference type="InterPro" id="IPR007197">
    <property type="entry name" value="rSAM"/>
</dbReference>
<dbReference type="Pfam" id="PF04055">
    <property type="entry name" value="Radical_SAM"/>
    <property type="match status" value="1"/>
</dbReference>
<dbReference type="SFLD" id="SFLDG01123">
    <property type="entry name" value="methyltransferase_(Class_B)"/>
    <property type="match status" value="1"/>
</dbReference>
<evidence type="ECO:0000313" key="11">
    <source>
        <dbReference type="Proteomes" id="UP000320390"/>
    </source>
</evidence>
<keyword evidence="6" id="KW-0408">Iron</keyword>
<dbReference type="GO" id="GO:0031419">
    <property type="term" value="F:cobalamin binding"/>
    <property type="evidence" value="ECO:0007669"/>
    <property type="project" value="InterPro"/>
</dbReference>
<dbReference type="SFLD" id="SFLDS00029">
    <property type="entry name" value="Radical_SAM"/>
    <property type="match status" value="1"/>
</dbReference>
<keyword evidence="7" id="KW-0411">Iron-sulfur</keyword>
<dbReference type="Pfam" id="PF02310">
    <property type="entry name" value="B12-binding"/>
    <property type="match status" value="1"/>
</dbReference>
<protein>
    <submittedName>
        <fullName evidence="10">B12 binding domain protein</fullName>
    </submittedName>
</protein>
<dbReference type="CDD" id="cd01335">
    <property type="entry name" value="Radical_SAM"/>
    <property type="match status" value="1"/>
</dbReference>
<dbReference type="Proteomes" id="UP000320390">
    <property type="component" value="Chromosome"/>
</dbReference>
<gene>
    <name evidence="10" type="ORF">Poly30_11590</name>
</gene>
<dbReference type="InterPro" id="IPR051198">
    <property type="entry name" value="BchE-like"/>
</dbReference>